<evidence type="ECO:0000313" key="2">
    <source>
        <dbReference type="Proteomes" id="UP000054928"/>
    </source>
</evidence>
<dbReference type="AlphaFoldDB" id="A0A0P1AVG1"/>
<organism evidence="1 2">
    <name type="scientific">Plasmopara halstedii</name>
    <name type="common">Downy mildew of sunflower</name>
    <dbReference type="NCBI Taxonomy" id="4781"/>
    <lineage>
        <taxon>Eukaryota</taxon>
        <taxon>Sar</taxon>
        <taxon>Stramenopiles</taxon>
        <taxon>Oomycota</taxon>
        <taxon>Peronosporomycetes</taxon>
        <taxon>Peronosporales</taxon>
        <taxon>Peronosporaceae</taxon>
        <taxon>Plasmopara</taxon>
    </lineage>
</organism>
<dbReference type="EMBL" id="CCYD01001572">
    <property type="protein sequence ID" value="CEG45468.1"/>
    <property type="molecule type" value="Genomic_DNA"/>
</dbReference>
<sequence>MLNVRCIENVEEPVLEHMMDEIESEVDPSVQQPLALEDGEQSDQGVFTRRRLVSGF</sequence>
<reference evidence="2" key="1">
    <citation type="submission" date="2014-09" db="EMBL/GenBank/DDBJ databases">
        <authorList>
            <person name="Sharma Rahul"/>
            <person name="Thines Marco"/>
        </authorList>
    </citation>
    <scope>NUCLEOTIDE SEQUENCE [LARGE SCALE GENOMIC DNA]</scope>
</reference>
<dbReference type="Proteomes" id="UP000054928">
    <property type="component" value="Unassembled WGS sequence"/>
</dbReference>
<name>A0A0P1AVG1_PLAHL</name>
<dbReference type="GeneID" id="36396815"/>
<dbReference type="RefSeq" id="XP_024581837.1">
    <property type="nucleotide sequence ID" value="XM_024716216.1"/>
</dbReference>
<protein>
    <submittedName>
        <fullName evidence="1">Uncharacterized protein</fullName>
    </submittedName>
</protein>
<proteinExistence type="predicted"/>
<evidence type="ECO:0000313" key="1">
    <source>
        <dbReference type="EMBL" id="CEG45468.1"/>
    </source>
</evidence>
<keyword evidence="2" id="KW-1185">Reference proteome</keyword>
<accession>A0A0P1AVG1</accession>